<evidence type="ECO:0000256" key="4">
    <source>
        <dbReference type="PROSITE-ProRule" id="PRU01240"/>
    </source>
</evidence>
<dbReference type="EMBL" id="KZ370479">
    <property type="protein sequence ID" value="PIO59223.1"/>
    <property type="molecule type" value="Genomic_DNA"/>
</dbReference>
<comment type="caution">
    <text evidence="4">Lacks conserved residue(s) required for the propagation of feature annotation.</text>
</comment>
<feature type="domain" description="Peptidase S8/S53" evidence="6">
    <location>
        <begin position="13"/>
        <end position="75"/>
    </location>
</feature>
<dbReference type="Gene3D" id="3.40.50.200">
    <property type="entry name" value="Peptidase S8/S53 domain"/>
    <property type="match status" value="1"/>
</dbReference>
<dbReference type="InterPro" id="IPR036852">
    <property type="entry name" value="Peptidase_S8/S53_dom_sf"/>
</dbReference>
<keyword evidence="2" id="KW-0378">Hydrolase</keyword>
<dbReference type="GO" id="GO:0000139">
    <property type="term" value="C:Golgi membrane"/>
    <property type="evidence" value="ECO:0007669"/>
    <property type="project" value="TreeGrafter"/>
</dbReference>
<evidence type="ECO:0000256" key="2">
    <source>
        <dbReference type="ARBA" id="ARBA00022801"/>
    </source>
</evidence>
<keyword evidence="1" id="KW-0645">Protease</keyword>
<evidence type="ECO:0000256" key="1">
    <source>
        <dbReference type="ARBA" id="ARBA00022670"/>
    </source>
</evidence>
<evidence type="ECO:0000256" key="3">
    <source>
        <dbReference type="ARBA" id="ARBA00022825"/>
    </source>
</evidence>
<dbReference type="Proteomes" id="UP000230423">
    <property type="component" value="Unassembled WGS sequence"/>
</dbReference>
<proteinExistence type="inferred from homology"/>
<accession>A0A2G9TMJ7</accession>
<evidence type="ECO:0000313" key="7">
    <source>
        <dbReference type="EMBL" id="PIO59223.1"/>
    </source>
</evidence>
<sequence>GFLSWSRGDDLVDGLERPHPNVAPNYDDRASYDVKDRDDDPMPRFEYSGENLHGARCAVEVAADFNNIHCLGGIA</sequence>
<evidence type="ECO:0000259" key="6">
    <source>
        <dbReference type="Pfam" id="PF00082"/>
    </source>
</evidence>
<dbReference type="PANTHER" id="PTHR42884">
    <property type="entry name" value="PROPROTEIN CONVERTASE SUBTILISIN/KEXIN-RELATED"/>
    <property type="match status" value="1"/>
</dbReference>
<name>A0A2G9TMJ7_TELCI</name>
<dbReference type="PROSITE" id="PS51892">
    <property type="entry name" value="SUBTILASE"/>
    <property type="match status" value="1"/>
</dbReference>
<reference evidence="7 8" key="1">
    <citation type="submission" date="2015-09" db="EMBL/GenBank/DDBJ databases">
        <title>Draft genome of the parasitic nematode Teladorsagia circumcincta isolate WARC Sus (inbred).</title>
        <authorList>
            <person name="Mitreva M."/>
        </authorList>
    </citation>
    <scope>NUCLEOTIDE SEQUENCE [LARGE SCALE GENOMIC DNA]</scope>
    <source>
        <strain evidence="7 8">S</strain>
    </source>
</reference>
<organism evidence="7 8">
    <name type="scientific">Teladorsagia circumcincta</name>
    <name type="common">Brown stomach worm</name>
    <name type="synonym">Ostertagia circumcincta</name>
    <dbReference type="NCBI Taxonomy" id="45464"/>
    <lineage>
        <taxon>Eukaryota</taxon>
        <taxon>Metazoa</taxon>
        <taxon>Ecdysozoa</taxon>
        <taxon>Nematoda</taxon>
        <taxon>Chromadorea</taxon>
        <taxon>Rhabditida</taxon>
        <taxon>Rhabditina</taxon>
        <taxon>Rhabditomorpha</taxon>
        <taxon>Strongyloidea</taxon>
        <taxon>Trichostrongylidae</taxon>
        <taxon>Teladorsagia</taxon>
    </lineage>
</organism>
<protein>
    <recommendedName>
        <fullName evidence="6">Peptidase S8/S53 domain-containing protein</fullName>
    </recommendedName>
</protein>
<keyword evidence="8" id="KW-1185">Reference proteome</keyword>
<dbReference type="GO" id="GO:0004252">
    <property type="term" value="F:serine-type endopeptidase activity"/>
    <property type="evidence" value="ECO:0007669"/>
    <property type="project" value="InterPro"/>
</dbReference>
<feature type="compositionally biased region" description="Basic and acidic residues" evidence="5">
    <location>
        <begin position="7"/>
        <end position="19"/>
    </location>
</feature>
<dbReference type="Pfam" id="PF00082">
    <property type="entry name" value="Peptidase_S8"/>
    <property type="match status" value="1"/>
</dbReference>
<gene>
    <name evidence="7" type="ORF">TELCIR_19321</name>
</gene>
<evidence type="ECO:0000313" key="8">
    <source>
        <dbReference type="Proteomes" id="UP000230423"/>
    </source>
</evidence>
<dbReference type="AlphaFoldDB" id="A0A2G9TMJ7"/>
<dbReference type="InterPro" id="IPR000209">
    <property type="entry name" value="Peptidase_S8/S53_dom"/>
</dbReference>
<feature type="non-terminal residue" evidence="7">
    <location>
        <position position="1"/>
    </location>
</feature>
<evidence type="ECO:0000256" key="5">
    <source>
        <dbReference type="SAM" id="MobiDB-lite"/>
    </source>
</evidence>
<dbReference type="GO" id="GO:0005802">
    <property type="term" value="C:trans-Golgi network"/>
    <property type="evidence" value="ECO:0007669"/>
    <property type="project" value="TreeGrafter"/>
</dbReference>
<feature type="region of interest" description="Disordered" evidence="5">
    <location>
        <begin position="1"/>
        <end position="34"/>
    </location>
</feature>
<keyword evidence="3" id="KW-0720">Serine protease</keyword>
<dbReference type="SUPFAM" id="SSF52743">
    <property type="entry name" value="Subtilisin-like"/>
    <property type="match status" value="1"/>
</dbReference>
<dbReference type="OrthoDB" id="300641at2759"/>
<dbReference type="PANTHER" id="PTHR42884:SF3">
    <property type="entry name" value="FURIN-LIKE PROTEASE 1, ISOFORMS 1_1-X_2"/>
    <property type="match status" value="1"/>
</dbReference>
<dbReference type="GO" id="GO:0016486">
    <property type="term" value="P:peptide hormone processing"/>
    <property type="evidence" value="ECO:0007669"/>
    <property type="project" value="TreeGrafter"/>
</dbReference>
<comment type="similarity">
    <text evidence="4">Belongs to the peptidase S8 family.</text>
</comment>